<evidence type="ECO:0000313" key="9">
    <source>
        <dbReference type="EMBL" id="MFD1739308.1"/>
    </source>
</evidence>
<protein>
    <submittedName>
        <fullName evidence="9">Flagellar motor protein MotS</fullName>
    </submittedName>
</protein>
<dbReference type="Proteomes" id="UP001597214">
    <property type="component" value="Unassembled WGS sequence"/>
</dbReference>
<feature type="domain" description="OmpA-like" evidence="8">
    <location>
        <begin position="120"/>
        <end position="241"/>
    </location>
</feature>
<keyword evidence="3" id="KW-1003">Cell membrane</keyword>
<keyword evidence="9" id="KW-0966">Cell projection</keyword>
<evidence type="ECO:0000256" key="2">
    <source>
        <dbReference type="ARBA" id="ARBA00008914"/>
    </source>
</evidence>
<comment type="caution">
    <text evidence="9">The sequence shown here is derived from an EMBL/GenBank/DDBJ whole genome shotgun (WGS) entry which is preliminary data.</text>
</comment>
<proteinExistence type="inferred from homology"/>
<dbReference type="Pfam" id="PF13677">
    <property type="entry name" value="MotB_plug"/>
    <property type="match status" value="1"/>
</dbReference>
<keyword evidence="10" id="KW-1185">Reference proteome</keyword>
<gene>
    <name evidence="9" type="primary">motS</name>
    <name evidence="9" type="ORF">ACFSCX_22770</name>
</gene>
<keyword evidence="4" id="KW-0812">Transmembrane</keyword>
<keyword evidence="6 7" id="KW-0472">Membrane</keyword>
<reference evidence="10" key="1">
    <citation type="journal article" date="2019" name="Int. J. Syst. Evol. Microbiol.">
        <title>The Global Catalogue of Microorganisms (GCM) 10K type strain sequencing project: providing services to taxonomists for standard genome sequencing and annotation.</title>
        <authorList>
            <consortium name="The Broad Institute Genomics Platform"/>
            <consortium name="The Broad Institute Genome Sequencing Center for Infectious Disease"/>
            <person name="Wu L."/>
            <person name="Ma J."/>
        </authorList>
    </citation>
    <scope>NUCLEOTIDE SEQUENCE [LARGE SCALE GENOMIC DNA]</scope>
    <source>
        <strain evidence="10">CCUG 49339</strain>
    </source>
</reference>
<keyword evidence="9" id="KW-0969">Cilium</keyword>
<name>A0ABW4LW33_9BACI</name>
<comment type="similarity">
    <text evidence="2">Belongs to the MotB family.</text>
</comment>
<accession>A0ABW4LW33</accession>
<dbReference type="EMBL" id="JBHUEM010000054">
    <property type="protein sequence ID" value="MFD1739308.1"/>
    <property type="molecule type" value="Genomic_DNA"/>
</dbReference>
<evidence type="ECO:0000256" key="5">
    <source>
        <dbReference type="ARBA" id="ARBA00022989"/>
    </source>
</evidence>
<dbReference type="NCBIfam" id="NF005382">
    <property type="entry name" value="PRK06925.1"/>
    <property type="match status" value="1"/>
</dbReference>
<organism evidence="9 10">
    <name type="scientific">Bacillus salitolerans</name>
    <dbReference type="NCBI Taxonomy" id="1437434"/>
    <lineage>
        <taxon>Bacteria</taxon>
        <taxon>Bacillati</taxon>
        <taxon>Bacillota</taxon>
        <taxon>Bacilli</taxon>
        <taxon>Bacillales</taxon>
        <taxon>Bacillaceae</taxon>
        <taxon>Bacillus</taxon>
    </lineage>
</organism>
<evidence type="ECO:0000259" key="8">
    <source>
        <dbReference type="PROSITE" id="PS51123"/>
    </source>
</evidence>
<evidence type="ECO:0000256" key="6">
    <source>
        <dbReference type="ARBA" id="ARBA00023136"/>
    </source>
</evidence>
<dbReference type="InterPro" id="IPR006665">
    <property type="entry name" value="OmpA-like"/>
</dbReference>
<evidence type="ECO:0000313" key="10">
    <source>
        <dbReference type="Proteomes" id="UP001597214"/>
    </source>
</evidence>
<keyword evidence="5" id="KW-1133">Transmembrane helix</keyword>
<dbReference type="Pfam" id="PF00691">
    <property type="entry name" value="OmpA"/>
    <property type="match status" value="1"/>
</dbReference>
<dbReference type="InterPro" id="IPR025713">
    <property type="entry name" value="MotB-like_N_dom"/>
</dbReference>
<evidence type="ECO:0000256" key="3">
    <source>
        <dbReference type="ARBA" id="ARBA00022475"/>
    </source>
</evidence>
<dbReference type="InterPro" id="IPR050330">
    <property type="entry name" value="Bact_OuterMem_StrucFunc"/>
</dbReference>
<sequence length="249" mass="28241">MINRRRTPIMKDKGAPKWMVTYSDMVTLLLVFFILLFSISQVDVVKFQTIIKSFQDRTIFDSQPSIKQNDFPVEGTEDIEAASAEDIQDNQNKLDQLMEEISHYISENGLENELTANRNDRGVVLVLPEQVLFNSGEADILRTAIPILDKVGELLNSIPNLVKVEGHTDNRPIGTYRYPSNWELSSARASVVIRHFIDKSGLPSTRFMAIGYSDTRPLVPNTSEENLQQNRRVEIIISDPTYQDPSLAN</sequence>
<dbReference type="Gene3D" id="3.30.1330.60">
    <property type="entry name" value="OmpA-like domain"/>
    <property type="match status" value="1"/>
</dbReference>
<dbReference type="CDD" id="cd07185">
    <property type="entry name" value="OmpA_C-like"/>
    <property type="match status" value="1"/>
</dbReference>
<dbReference type="PANTHER" id="PTHR30329">
    <property type="entry name" value="STATOR ELEMENT OF FLAGELLAR MOTOR COMPLEX"/>
    <property type="match status" value="1"/>
</dbReference>
<evidence type="ECO:0000256" key="1">
    <source>
        <dbReference type="ARBA" id="ARBA00004162"/>
    </source>
</evidence>
<dbReference type="RefSeq" id="WP_377930538.1">
    <property type="nucleotide sequence ID" value="NZ_JBHUEM010000054.1"/>
</dbReference>
<evidence type="ECO:0000256" key="7">
    <source>
        <dbReference type="PROSITE-ProRule" id="PRU00473"/>
    </source>
</evidence>
<dbReference type="InterPro" id="IPR036737">
    <property type="entry name" value="OmpA-like_sf"/>
</dbReference>
<dbReference type="SUPFAM" id="SSF103088">
    <property type="entry name" value="OmpA-like"/>
    <property type="match status" value="1"/>
</dbReference>
<evidence type="ECO:0000256" key="4">
    <source>
        <dbReference type="ARBA" id="ARBA00022692"/>
    </source>
</evidence>
<dbReference type="PROSITE" id="PS51123">
    <property type="entry name" value="OMPA_2"/>
    <property type="match status" value="1"/>
</dbReference>
<keyword evidence="9" id="KW-0282">Flagellum</keyword>
<dbReference type="PANTHER" id="PTHR30329:SF16">
    <property type="entry name" value="CHEMOTAXIS MOTB PROTEIN"/>
    <property type="match status" value="1"/>
</dbReference>
<comment type="subcellular location">
    <subcellularLocation>
        <location evidence="1">Cell membrane</location>
        <topology evidence="1">Single-pass membrane protein</topology>
    </subcellularLocation>
</comment>